<keyword evidence="2" id="KW-0646">Protease inhibitor</keyword>
<reference evidence="12" key="1">
    <citation type="submission" date="2025-08" db="UniProtKB">
        <authorList>
            <consortium name="RefSeq"/>
        </authorList>
    </citation>
    <scope>IDENTIFICATION</scope>
</reference>
<dbReference type="InterPro" id="IPR019742">
    <property type="entry name" value="MacrogloblnA2_CS"/>
</dbReference>
<organism evidence="11 12">
    <name type="scientific">Clupea harengus</name>
    <name type="common">Atlantic herring</name>
    <dbReference type="NCBI Taxonomy" id="7950"/>
    <lineage>
        <taxon>Eukaryota</taxon>
        <taxon>Metazoa</taxon>
        <taxon>Chordata</taxon>
        <taxon>Craniata</taxon>
        <taxon>Vertebrata</taxon>
        <taxon>Euteleostomi</taxon>
        <taxon>Actinopterygii</taxon>
        <taxon>Neopterygii</taxon>
        <taxon>Teleostei</taxon>
        <taxon>Clupei</taxon>
        <taxon>Clupeiformes</taxon>
        <taxon>Clupeoidei</taxon>
        <taxon>Clupeidae</taxon>
        <taxon>Clupea</taxon>
    </lineage>
</organism>
<dbReference type="OrthoDB" id="9998011at2759"/>
<dbReference type="PANTHER" id="PTHR11412:SF136">
    <property type="entry name" value="CD109 ANTIGEN"/>
    <property type="match status" value="1"/>
</dbReference>
<evidence type="ECO:0000256" key="2">
    <source>
        <dbReference type="ARBA" id="ARBA00022690"/>
    </source>
</evidence>
<dbReference type="FunFam" id="1.50.10.20:FF:000001">
    <property type="entry name" value="CD109 isoform 1"/>
    <property type="match status" value="1"/>
</dbReference>
<accession>A0A8M1KPU1</accession>
<comment type="similarity">
    <text evidence="1">Belongs to the protease inhibitor I39 (alpha-2-macroglobulin) family.</text>
</comment>
<dbReference type="AlphaFoldDB" id="A0A8M1KPU1"/>
<dbReference type="CDD" id="cd02897">
    <property type="entry name" value="A2M_2"/>
    <property type="match status" value="1"/>
</dbReference>
<evidence type="ECO:0000259" key="10">
    <source>
        <dbReference type="SMART" id="SM01361"/>
    </source>
</evidence>
<evidence type="ECO:0000256" key="3">
    <source>
        <dbReference type="ARBA" id="ARBA00022729"/>
    </source>
</evidence>
<dbReference type="CTD" id="135228"/>
<dbReference type="InterPro" id="IPR002890">
    <property type="entry name" value="MG2"/>
</dbReference>
<dbReference type="Proteomes" id="UP000515152">
    <property type="component" value="Chromosome 15"/>
</dbReference>
<gene>
    <name evidence="12" type="primary">cd109</name>
</gene>
<protein>
    <submittedName>
        <fullName evidence="12">CD109 antigen</fullName>
    </submittedName>
</protein>
<feature type="domain" description="Alpha-macroglobulin receptor-binding" evidence="10">
    <location>
        <begin position="1052"/>
        <end position="1136"/>
    </location>
</feature>
<keyword evidence="11" id="KW-1185">Reference proteome</keyword>
<evidence type="ECO:0000259" key="8">
    <source>
        <dbReference type="SMART" id="SM01359"/>
    </source>
</evidence>
<dbReference type="InterPro" id="IPR050473">
    <property type="entry name" value="A2M/Complement_sys"/>
</dbReference>
<dbReference type="Pfam" id="PF07677">
    <property type="entry name" value="A2M_recep"/>
    <property type="match status" value="1"/>
</dbReference>
<evidence type="ECO:0000256" key="6">
    <source>
        <dbReference type="ARBA" id="ARBA00023157"/>
    </source>
</evidence>
<dbReference type="InterPro" id="IPR041813">
    <property type="entry name" value="A2M_TED"/>
</dbReference>
<dbReference type="GeneID" id="105897005"/>
<proteinExistence type="inferred from homology"/>
<dbReference type="GO" id="GO:0005615">
    <property type="term" value="C:extracellular space"/>
    <property type="evidence" value="ECO:0007669"/>
    <property type="project" value="InterPro"/>
</dbReference>
<dbReference type="GO" id="GO:0004867">
    <property type="term" value="F:serine-type endopeptidase inhibitor activity"/>
    <property type="evidence" value="ECO:0007669"/>
    <property type="project" value="UniProtKB-KW"/>
</dbReference>
<dbReference type="InterPro" id="IPR009048">
    <property type="entry name" value="A-macroglobulin_rcpt-bd"/>
</dbReference>
<dbReference type="InterPro" id="IPR011626">
    <property type="entry name" value="Alpha-macroglobulin_TED"/>
</dbReference>
<dbReference type="Pfam" id="PF07703">
    <property type="entry name" value="A2M_BRD"/>
    <property type="match status" value="1"/>
</dbReference>
<evidence type="ECO:0000256" key="7">
    <source>
        <dbReference type="ARBA" id="ARBA00023180"/>
    </source>
</evidence>
<dbReference type="SMART" id="SM01359">
    <property type="entry name" value="A2M_N_2"/>
    <property type="match status" value="1"/>
</dbReference>
<dbReference type="InterPro" id="IPR011625">
    <property type="entry name" value="A2M_N_BRD"/>
</dbReference>
<keyword evidence="4" id="KW-0722">Serine protease inhibitor</keyword>
<evidence type="ECO:0000256" key="5">
    <source>
        <dbReference type="ARBA" id="ARBA00022966"/>
    </source>
</evidence>
<dbReference type="Pfam" id="PF01835">
    <property type="entry name" value="MG2"/>
    <property type="match status" value="1"/>
</dbReference>
<dbReference type="PROSITE" id="PS00477">
    <property type="entry name" value="ALPHA_2_MACROGLOBULIN"/>
    <property type="match status" value="1"/>
</dbReference>
<dbReference type="Pfam" id="PF07678">
    <property type="entry name" value="TED_complement"/>
    <property type="match status" value="1"/>
</dbReference>
<dbReference type="RefSeq" id="XP_042565902.1">
    <property type="nucleotide sequence ID" value="XM_042709968.1"/>
</dbReference>
<evidence type="ECO:0000256" key="1">
    <source>
        <dbReference type="ARBA" id="ARBA00010952"/>
    </source>
</evidence>
<evidence type="ECO:0000256" key="4">
    <source>
        <dbReference type="ARBA" id="ARBA00022900"/>
    </source>
</evidence>
<evidence type="ECO:0000259" key="9">
    <source>
        <dbReference type="SMART" id="SM01360"/>
    </source>
</evidence>
<keyword evidence="5" id="KW-0882">Thioester bond</keyword>
<dbReference type="SMART" id="SM01360">
    <property type="entry name" value="A2M"/>
    <property type="match status" value="1"/>
</dbReference>
<dbReference type="Pfam" id="PF00207">
    <property type="entry name" value="A2M"/>
    <property type="match status" value="1"/>
</dbReference>
<evidence type="ECO:0000313" key="12">
    <source>
        <dbReference type="RefSeq" id="XP_042565902.1"/>
    </source>
</evidence>
<keyword evidence="6" id="KW-1015">Disulfide bond</keyword>
<keyword evidence="3" id="KW-0732">Signal</keyword>
<dbReference type="InterPro" id="IPR001599">
    <property type="entry name" value="Macroglobln_a2"/>
</dbReference>
<name>A0A8M1KPU1_CLUHA</name>
<feature type="domain" description="Alpha-2-macroglobulin" evidence="9">
    <location>
        <begin position="428"/>
        <end position="519"/>
    </location>
</feature>
<dbReference type="InterPro" id="IPR047565">
    <property type="entry name" value="Alpha-macroglob_thiol-ester_cl"/>
</dbReference>
<dbReference type="PANTHER" id="PTHR11412">
    <property type="entry name" value="MACROGLOBULIN / COMPLEMENT"/>
    <property type="match status" value="1"/>
</dbReference>
<evidence type="ECO:0000313" key="11">
    <source>
        <dbReference type="Proteomes" id="UP000515152"/>
    </source>
</evidence>
<sequence>MGYWHPYELVIRGYDGNSVVFSNSTFLKFSPRSSSTFIQTDKPNYKPGQVVKIRAVSIHPDGRPFESQVDMVIKDPRGNMIRHWLSVDSTLGIISKEFQLSQNPPLGLWTIVTSVNVRVSMYDHSPLSTEDQGKMLQLSITQQRLSPWNWRHEDLGFLVPRMPNMSMDYPSPSQEIPVIEMMLPVPANGIVPVHIQLSDEVATLNIEAWFEDAHKGLQLYNTYSSPSHSYIQLHRHGDPEVMGRGQLLSAGTESSSSFSLTPDESWAPEACVVVYCVRPDGEIINDALRVPVHQALRNTVSLQWGRDTVSPGEEVTLEVSVSEPGSVLGILVVDRATHQPEDDNDITEDEVLDELALYNMGGGSTDVEKMGDPYSVFMGANVMVFTDATLDTRKDMRPEFPGEIAMANEDTGVPPRDGQVVRQNFPETWLWMDTDLGASTERSFLVTVPDSITSWVATAFVMSETLGLGIVSAPVELTVFQDLFLALHLPAYIIRGELLVLEVHLFNYLDEDVEVIVIVAESEHFEFVFPDSDGVVMASKRTVSVWSQNGTTVLFPIRPTMLGEIPISVRAISSYTSDALYRTVLVKPEGIEQSFTQTLFLELPPTQSSVSGKLSFTFPPDVVLGSESARVTAVGDILGPSISGLESLIQMPYGCGEQNMINFAPNIYILQYLASTGQDDTETRERAISFMMQGYERELSYQREDGSFSAFGDSDQSGSTWLSAFVLRCFLEARPFIPIDPRVLDRTAMWLAAQQNPSGEFYEAGRVIHTELQGGLDGPVSLTAYVLMALLQDGAYKNMYASQVSTAQNFLESRVPLGVSSDYSLCLVTYALLLASSGSAAAAMDELMARAEEMDDGVPVWSSSDAGLSESWQPRSSDIEMAAYVLLSMRRLARLEQGIPLMKWLSQQRNHLGGYGSTQDTIIALQALSEYAVFSGADLIDLNIEVNTDSLNTVATFSIDGTNYRLYQTQEVPPIEAETDMQLQVTAEGKGFALIQMTVFYNVESVGFSRRRREADLHEAFDLHIEAFDMDTNYVVLLICVSLYEGLGLNQTGMAILEVGLLSGFVLAQDGLHTDELVRKVETQPGKVILYLDSISTEVECISFPILLEYKVAQVQDAVVVVYDYYEPRRKTMRTYNSWLRTAMSPCDFCGEDCSECGESNFEPYYTASSSRRCHRHVYPLALALVLLLSLAV</sequence>
<dbReference type="KEGG" id="char:105897005"/>
<dbReference type="SMART" id="SM01419">
    <property type="entry name" value="Thiol-ester_cl"/>
    <property type="match status" value="1"/>
</dbReference>
<dbReference type="FunFam" id="2.60.40.1930:FF:000001">
    <property type="entry name" value="CD109 isoform 3"/>
    <property type="match status" value="1"/>
</dbReference>
<feature type="domain" description="Alpha-2-macroglobulin bait region" evidence="8">
    <location>
        <begin position="193"/>
        <end position="340"/>
    </location>
</feature>
<keyword evidence="7" id="KW-0325">Glycoprotein</keyword>
<dbReference type="SMART" id="SM01361">
    <property type="entry name" value="A2M_recep"/>
    <property type="match status" value="1"/>
</dbReference>